<dbReference type="Proteomes" id="UP000294508">
    <property type="component" value="Unassembled WGS sequence"/>
</dbReference>
<protein>
    <submittedName>
        <fullName evidence="1">Uncharacterized protein</fullName>
    </submittedName>
</protein>
<proteinExistence type="predicted"/>
<sequence length="63" mass="7395">MSSDSRLDLEFAYTTYQDSCRDLYSPHYYCRRPRGHDGVHAAGFGSSRLRWEHQPDHPPHMLS</sequence>
<evidence type="ECO:0000313" key="2">
    <source>
        <dbReference type="Proteomes" id="UP000294508"/>
    </source>
</evidence>
<dbReference type="RefSeq" id="WP_132216699.1">
    <property type="nucleotide sequence ID" value="NZ_SLWN01000025.1"/>
</dbReference>
<organism evidence="1 2">
    <name type="scientific">Kribbella steppae</name>
    <dbReference type="NCBI Taxonomy" id="2512223"/>
    <lineage>
        <taxon>Bacteria</taxon>
        <taxon>Bacillati</taxon>
        <taxon>Actinomycetota</taxon>
        <taxon>Actinomycetes</taxon>
        <taxon>Propionibacteriales</taxon>
        <taxon>Kribbellaceae</taxon>
        <taxon>Kribbella</taxon>
    </lineage>
</organism>
<keyword evidence="2" id="KW-1185">Reference proteome</keyword>
<reference evidence="1 2" key="1">
    <citation type="journal article" date="2015" name="Stand. Genomic Sci.">
        <title>Genomic Encyclopedia of Bacterial and Archaeal Type Strains, Phase III: the genomes of soil and plant-associated and newly described type strains.</title>
        <authorList>
            <person name="Whitman W.B."/>
            <person name="Woyke T."/>
            <person name="Klenk H.P."/>
            <person name="Zhou Y."/>
            <person name="Lilburn T.G."/>
            <person name="Beck B.J."/>
            <person name="De Vos P."/>
            <person name="Vandamme P."/>
            <person name="Eisen J.A."/>
            <person name="Garrity G."/>
            <person name="Hugenholtz P."/>
            <person name="Kyrpides N.C."/>
        </authorList>
    </citation>
    <scope>NUCLEOTIDE SEQUENCE [LARGE SCALE GENOMIC DNA]</scope>
    <source>
        <strain evidence="1 2">VKM Ac-2572</strain>
    </source>
</reference>
<accession>A0A4R2GUA8</accession>
<comment type="caution">
    <text evidence="1">The sequence shown here is derived from an EMBL/GenBank/DDBJ whole genome shotgun (WGS) entry which is preliminary data.</text>
</comment>
<gene>
    <name evidence="1" type="ORF">EV652_12569</name>
</gene>
<name>A0A4R2GUA8_9ACTN</name>
<dbReference type="EMBL" id="SLWN01000025">
    <property type="protein sequence ID" value="TCO13908.1"/>
    <property type="molecule type" value="Genomic_DNA"/>
</dbReference>
<evidence type="ECO:0000313" key="1">
    <source>
        <dbReference type="EMBL" id="TCO13908.1"/>
    </source>
</evidence>
<dbReference type="AlphaFoldDB" id="A0A4R2GUA8"/>
<dbReference type="OrthoDB" id="3829600at2"/>